<feature type="binding site" evidence="9 11">
    <location>
        <position position="213"/>
    </location>
    <ligand>
        <name>substrate</name>
    </ligand>
</feature>
<evidence type="ECO:0000256" key="9">
    <source>
        <dbReference type="HAMAP-Rule" id="MF_01200"/>
    </source>
</evidence>
<accession>A0A143PFX4</accession>
<evidence type="ECO:0000256" key="1">
    <source>
        <dbReference type="ARBA" id="ARBA00002356"/>
    </source>
</evidence>
<organism evidence="14 15">
    <name type="scientific">Luteitalea pratensis</name>
    <dbReference type="NCBI Taxonomy" id="1855912"/>
    <lineage>
        <taxon>Bacteria</taxon>
        <taxon>Pseudomonadati</taxon>
        <taxon>Acidobacteriota</taxon>
        <taxon>Vicinamibacteria</taxon>
        <taxon>Vicinamibacterales</taxon>
        <taxon>Vicinamibacteraceae</taxon>
        <taxon>Luteitalea</taxon>
    </lineage>
</organism>
<dbReference type="GO" id="GO:0004590">
    <property type="term" value="F:orotidine-5'-phosphate decarboxylase activity"/>
    <property type="evidence" value="ECO:0007669"/>
    <property type="project" value="UniProtKB-UniRule"/>
</dbReference>
<dbReference type="InterPro" id="IPR014732">
    <property type="entry name" value="OMPdecase"/>
</dbReference>
<evidence type="ECO:0000256" key="11">
    <source>
        <dbReference type="PIRSR" id="PIRSR614732-2"/>
    </source>
</evidence>
<dbReference type="NCBIfam" id="TIGR01740">
    <property type="entry name" value="pyrF"/>
    <property type="match status" value="1"/>
</dbReference>
<dbReference type="InterPro" id="IPR018089">
    <property type="entry name" value="OMPdecase_AS"/>
</dbReference>
<comment type="function">
    <text evidence="1 9">Catalyzes the decarboxylation of orotidine 5'-monophosphate (OMP) to uridine 5'-monophosphate (UMP).</text>
</comment>
<evidence type="ECO:0000256" key="2">
    <source>
        <dbReference type="ARBA" id="ARBA00004861"/>
    </source>
</evidence>
<dbReference type="EMBL" id="CP015136">
    <property type="protein sequence ID" value="AMY07482.1"/>
    <property type="molecule type" value="Genomic_DNA"/>
</dbReference>
<evidence type="ECO:0000256" key="12">
    <source>
        <dbReference type="RuleBase" id="RU000512"/>
    </source>
</evidence>
<evidence type="ECO:0000259" key="13">
    <source>
        <dbReference type="SMART" id="SM00934"/>
    </source>
</evidence>
<evidence type="ECO:0000256" key="7">
    <source>
        <dbReference type="ARBA" id="ARBA00049157"/>
    </source>
</evidence>
<sequence>MSSILIALDVDRIAQADALVQRLAPHVGGFKVGKQLFVSEGPAAVAPIVDRGLRLFLDLKFHDIPNTVAGAVRAGTRLGAWMMTVHASGGHDMLVAARDAAQDEAGKAGVDRPLIVAVTVLTSLDDARLAAVGASGGVRDQVKRLATLARAAGVDGVVASPQEITLIRETCGPEFAIVTPGIRPAAADRDDQARTMTPSAAVQAGASYLVIGRPITGAADPAAAAADINNEIARG</sequence>
<comment type="catalytic activity">
    <reaction evidence="7 9 12">
        <text>orotidine 5'-phosphate + H(+) = UMP + CO2</text>
        <dbReference type="Rhea" id="RHEA:11596"/>
        <dbReference type="ChEBI" id="CHEBI:15378"/>
        <dbReference type="ChEBI" id="CHEBI:16526"/>
        <dbReference type="ChEBI" id="CHEBI:57538"/>
        <dbReference type="ChEBI" id="CHEBI:57865"/>
        <dbReference type="EC" id="4.1.1.23"/>
    </reaction>
</comment>
<dbReference type="AlphaFoldDB" id="A0A143PFX4"/>
<dbReference type="GO" id="GO:0005829">
    <property type="term" value="C:cytosol"/>
    <property type="evidence" value="ECO:0007669"/>
    <property type="project" value="TreeGrafter"/>
</dbReference>
<dbReference type="STRING" id="1855912.LuPra_00655"/>
<dbReference type="RefSeq" id="WP_110169427.1">
    <property type="nucleotide sequence ID" value="NZ_CP015136.1"/>
</dbReference>
<feature type="active site" description="For OMPdecase activity" evidence="10">
    <location>
        <position position="60"/>
    </location>
</feature>
<reference evidence="15" key="2">
    <citation type="submission" date="2016-04" db="EMBL/GenBank/DDBJ databases">
        <title>First Complete Genome Sequence of a Subdivision 6 Acidobacterium.</title>
        <authorList>
            <person name="Huang S."/>
            <person name="Vieira S."/>
            <person name="Bunk B."/>
            <person name="Riedel T."/>
            <person name="Sproeer C."/>
            <person name="Overmann J."/>
        </authorList>
    </citation>
    <scope>NUCLEOTIDE SEQUENCE [LARGE SCALE GENOMIC DNA]</scope>
    <source>
        <strain evidence="15">DSM 100886 HEG_-6_39</strain>
    </source>
</reference>
<dbReference type="FunFam" id="3.20.20.70:FF:000015">
    <property type="entry name" value="Orotidine 5'-phosphate decarboxylase"/>
    <property type="match status" value="1"/>
</dbReference>
<evidence type="ECO:0000256" key="3">
    <source>
        <dbReference type="ARBA" id="ARBA00011738"/>
    </source>
</evidence>
<dbReference type="InterPro" id="IPR013785">
    <property type="entry name" value="Aldolase_TIM"/>
</dbReference>
<dbReference type="GO" id="GO:0044205">
    <property type="term" value="P:'de novo' UMP biosynthetic process"/>
    <property type="evidence" value="ECO:0007669"/>
    <property type="project" value="UniProtKB-UniRule"/>
</dbReference>
<dbReference type="SMART" id="SM00934">
    <property type="entry name" value="OMPdecase"/>
    <property type="match status" value="1"/>
</dbReference>
<reference evidence="14 15" key="1">
    <citation type="journal article" date="2016" name="Genome Announc.">
        <title>First Complete Genome Sequence of a Subdivision 6 Acidobacterium Strain.</title>
        <authorList>
            <person name="Huang S."/>
            <person name="Vieira S."/>
            <person name="Bunk B."/>
            <person name="Riedel T."/>
            <person name="Sproer C."/>
            <person name="Overmann J."/>
        </authorList>
    </citation>
    <scope>NUCLEOTIDE SEQUENCE [LARGE SCALE GENOMIC DNA]</scope>
    <source>
        <strain evidence="15">DSM 100886 HEG_-6_39</strain>
    </source>
</reference>
<dbReference type="InterPro" id="IPR001754">
    <property type="entry name" value="OMPdeCOase_dom"/>
</dbReference>
<feature type="binding site" evidence="9 11">
    <location>
        <position position="192"/>
    </location>
    <ligand>
        <name>substrate</name>
    </ligand>
</feature>
<dbReference type="PANTHER" id="PTHR32119">
    <property type="entry name" value="OROTIDINE 5'-PHOSPHATE DECARBOXYLASE"/>
    <property type="match status" value="1"/>
</dbReference>
<feature type="binding site" evidence="9 11">
    <location>
        <position position="9"/>
    </location>
    <ligand>
        <name>substrate</name>
    </ligand>
</feature>
<evidence type="ECO:0000256" key="4">
    <source>
        <dbReference type="ARBA" id="ARBA00022793"/>
    </source>
</evidence>
<evidence type="ECO:0000256" key="5">
    <source>
        <dbReference type="ARBA" id="ARBA00022975"/>
    </source>
</evidence>
<feature type="domain" description="Orotidine 5'-phosphate decarboxylase" evidence="13">
    <location>
        <begin position="3"/>
        <end position="228"/>
    </location>
</feature>
<dbReference type="NCBIfam" id="NF001273">
    <property type="entry name" value="PRK00230.1"/>
    <property type="match status" value="1"/>
</dbReference>
<proteinExistence type="inferred from homology"/>
<name>A0A143PFX4_LUTPR</name>
<keyword evidence="6 9" id="KW-0456">Lyase</keyword>
<dbReference type="Pfam" id="PF00215">
    <property type="entry name" value="OMPdecase"/>
    <property type="match status" value="1"/>
</dbReference>
<evidence type="ECO:0000313" key="15">
    <source>
        <dbReference type="Proteomes" id="UP000076079"/>
    </source>
</evidence>
<evidence type="ECO:0000256" key="6">
    <source>
        <dbReference type="ARBA" id="ARBA00023239"/>
    </source>
</evidence>
<feature type="active site" description="For OMPdecase activity" evidence="10">
    <location>
        <position position="58"/>
    </location>
</feature>
<feature type="active site" description="For OMPdecase activity" evidence="10">
    <location>
        <position position="63"/>
    </location>
</feature>
<keyword evidence="5 9" id="KW-0665">Pyrimidine biosynthesis</keyword>
<dbReference type="PATRIC" id="fig|1813736.3.peg.688"/>
<dbReference type="GO" id="GO:0006207">
    <property type="term" value="P:'de novo' pyrimidine nucleobase biosynthetic process"/>
    <property type="evidence" value="ECO:0007669"/>
    <property type="project" value="InterPro"/>
</dbReference>
<dbReference type="CDD" id="cd04725">
    <property type="entry name" value="OMP_decarboxylase_like"/>
    <property type="match status" value="1"/>
</dbReference>
<keyword evidence="4 9" id="KW-0210">Decarboxylase</keyword>
<dbReference type="EC" id="4.1.1.23" evidence="9"/>
<comment type="subunit">
    <text evidence="3 9">Homodimer.</text>
</comment>
<evidence type="ECO:0000256" key="10">
    <source>
        <dbReference type="PIRSR" id="PIRSR614732-1"/>
    </source>
</evidence>
<gene>
    <name evidence="9 14" type="primary">pyrF</name>
    <name evidence="14" type="ORF">LuPra_00655</name>
</gene>
<dbReference type="InterPro" id="IPR047596">
    <property type="entry name" value="OMPdecase_bac"/>
</dbReference>
<feature type="binding site" evidence="9 11">
    <location>
        <position position="183"/>
    </location>
    <ligand>
        <name>substrate</name>
    </ligand>
</feature>
<dbReference type="PANTHER" id="PTHR32119:SF2">
    <property type="entry name" value="OROTIDINE 5'-PHOSPHATE DECARBOXYLASE"/>
    <property type="match status" value="1"/>
</dbReference>
<dbReference type="UniPathway" id="UPA00070">
    <property type="reaction ID" value="UER00120"/>
</dbReference>
<feature type="binding site" evidence="9 11">
    <location>
        <position position="122"/>
    </location>
    <ligand>
        <name>substrate</name>
    </ligand>
</feature>
<comment type="similarity">
    <text evidence="8 9">Belongs to the OMP decarboxylase family. Type 1 subfamily.</text>
</comment>
<protein>
    <recommendedName>
        <fullName evidence="9">Orotidine 5'-phosphate decarboxylase</fullName>
        <ecNumber evidence="9">4.1.1.23</ecNumber>
    </recommendedName>
    <alternativeName>
        <fullName evidence="9">OMP decarboxylase</fullName>
        <shortName evidence="9">OMPDCase</shortName>
        <shortName evidence="9">OMPdecase</shortName>
    </alternativeName>
</protein>
<dbReference type="SUPFAM" id="SSF51366">
    <property type="entry name" value="Ribulose-phoshate binding barrel"/>
    <property type="match status" value="1"/>
</dbReference>
<dbReference type="PROSITE" id="PS00156">
    <property type="entry name" value="OMPDECASE"/>
    <property type="match status" value="1"/>
</dbReference>
<feature type="binding site" evidence="9 11">
    <location>
        <position position="31"/>
    </location>
    <ligand>
        <name>substrate</name>
    </ligand>
</feature>
<feature type="binding site" evidence="9 11">
    <location>
        <position position="212"/>
    </location>
    <ligand>
        <name>substrate</name>
    </ligand>
</feature>
<dbReference type="Proteomes" id="UP000076079">
    <property type="component" value="Chromosome"/>
</dbReference>
<evidence type="ECO:0000256" key="8">
    <source>
        <dbReference type="ARBA" id="ARBA00061012"/>
    </source>
</evidence>
<dbReference type="Gene3D" id="3.20.20.70">
    <property type="entry name" value="Aldolase class I"/>
    <property type="match status" value="1"/>
</dbReference>
<evidence type="ECO:0000313" key="14">
    <source>
        <dbReference type="EMBL" id="AMY07482.1"/>
    </source>
</evidence>
<comment type="pathway">
    <text evidence="2 9 12">Pyrimidine metabolism; UMP biosynthesis via de novo pathway; UMP from orotate: step 2/2.</text>
</comment>
<dbReference type="HAMAP" id="MF_01200_B">
    <property type="entry name" value="OMPdecase_type1_B"/>
    <property type="match status" value="1"/>
</dbReference>
<keyword evidence="15" id="KW-1185">Reference proteome</keyword>
<feature type="binding site" evidence="9">
    <location>
        <begin position="58"/>
        <end position="67"/>
    </location>
    <ligand>
        <name>substrate</name>
    </ligand>
</feature>
<dbReference type="OrthoDB" id="9806203at2"/>
<dbReference type="KEGG" id="abac:LuPra_00655"/>
<dbReference type="InterPro" id="IPR011060">
    <property type="entry name" value="RibuloseP-bd_barrel"/>
</dbReference>
<feature type="active site" description="Proton donor" evidence="9">
    <location>
        <position position="60"/>
    </location>
</feature>